<evidence type="ECO:0000256" key="1">
    <source>
        <dbReference type="SAM" id="MobiDB-lite"/>
    </source>
</evidence>
<feature type="compositionally biased region" description="Acidic residues" evidence="1">
    <location>
        <begin position="1"/>
        <end position="11"/>
    </location>
</feature>
<feature type="region of interest" description="Disordered" evidence="1">
    <location>
        <begin position="1"/>
        <end position="88"/>
    </location>
</feature>
<accession>A0AAD5Z027</accession>
<dbReference type="PANTHER" id="PTHR24030:SF0">
    <property type="entry name" value="PROTEIN CMSS1"/>
    <property type="match status" value="1"/>
</dbReference>
<reference evidence="2" key="1">
    <citation type="submission" date="2022-07" db="EMBL/GenBank/DDBJ databases">
        <title>Genome Sequence of Leucocoprinus birnbaumii.</title>
        <authorList>
            <person name="Buettner E."/>
        </authorList>
    </citation>
    <scope>NUCLEOTIDE SEQUENCE</scope>
    <source>
        <strain evidence="2">VT141</strain>
    </source>
</reference>
<dbReference type="GO" id="GO:0030686">
    <property type="term" value="C:90S preribosome"/>
    <property type="evidence" value="ECO:0007669"/>
    <property type="project" value="TreeGrafter"/>
</dbReference>
<name>A0AAD5Z027_9AGAR</name>
<sequence>MADALEDDFVPDETTILSDNDQGLVLDDATYLSEQEESAPPPTASAKKRKRREKEKGKTCKETEARRGGRASSRLGRRPGPKRACKISLGDAGQSVSRAFRLGIERLGNSWYAPAHSVILLRQPNRASQTPQSLIPPPGPGPGPLINSSPSSPKFYLRYTNDALLVSQLTHIILDVSYIDTKKRSLLDIPETRDEVFKTVLGAPQVLKAIKEGQIQVVLF</sequence>
<gene>
    <name evidence="2" type="ORF">NP233_g722</name>
</gene>
<feature type="compositionally biased region" description="Basic and acidic residues" evidence="1">
    <location>
        <begin position="54"/>
        <end position="67"/>
    </location>
</feature>
<evidence type="ECO:0000313" key="2">
    <source>
        <dbReference type="EMBL" id="KAJ3575993.1"/>
    </source>
</evidence>
<dbReference type="Proteomes" id="UP001213000">
    <property type="component" value="Unassembled WGS sequence"/>
</dbReference>
<dbReference type="EMBL" id="JANIEX010000022">
    <property type="protein sequence ID" value="KAJ3575993.1"/>
    <property type="molecule type" value="Genomic_DNA"/>
</dbReference>
<evidence type="ECO:0000313" key="3">
    <source>
        <dbReference type="Proteomes" id="UP001213000"/>
    </source>
</evidence>
<organism evidence="2 3">
    <name type="scientific">Leucocoprinus birnbaumii</name>
    <dbReference type="NCBI Taxonomy" id="56174"/>
    <lineage>
        <taxon>Eukaryota</taxon>
        <taxon>Fungi</taxon>
        <taxon>Dikarya</taxon>
        <taxon>Basidiomycota</taxon>
        <taxon>Agaricomycotina</taxon>
        <taxon>Agaricomycetes</taxon>
        <taxon>Agaricomycetidae</taxon>
        <taxon>Agaricales</taxon>
        <taxon>Agaricineae</taxon>
        <taxon>Agaricaceae</taxon>
        <taxon>Leucocoprinus</taxon>
    </lineage>
</organism>
<dbReference type="PANTHER" id="PTHR24030">
    <property type="entry name" value="PROTEIN CMSS1"/>
    <property type="match status" value="1"/>
</dbReference>
<proteinExistence type="predicted"/>
<comment type="caution">
    <text evidence="2">The sequence shown here is derived from an EMBL/GenBank/DDBJ whole genome shotgun (WGS) entry which is preliminary data.</text>
</comment>
<dbReference type="GO" id="GO:0005634">
    <property type="term" value="C:nucleus"/>
    <property type="evidence" value="ECO:0007669"/>
    <property type="project" value="TreeGrafter"/>
</dbReference>
<dbReference type="InterPro" id="IPR032704">
    <property type="entry name" value="Cms1"/>
</dbReference>
<dbReference type="AlphaFoldDB" id="A0AAD5Z027"/>
<protein>
    <submittedName>
        <fullName evidence="2">Uncharacterized protein</fullName>
    </submittedName>
</protein>
<feature type="compositionally biased region" description="Basic residues" evidence="1">
    <location>
        <begin position="75"/>
        <end position="85"/>
    </location>
</feature>
<dbReference type="Pfam" id="PF14617">
    <property type="entry name" value="CMS1"/>
    <property type="match status" value="1"/>
</dbReference>
<keyword evidence="3" id="KW-1185">Reference proteome</keyword>